<accession>A0ACD3SQY6</accession>
<organism evidence="1 2">
    <name type="scientific">Imbroritus primus</name>
    <dbReference type="NCBI Taxonomy" id="3058603"/>
    <lineage>
        <taxon>Bacteria</taxon>
        <taxon>Pseudomonadati</taxon>
        <taxon>Pseudomonadota</taxon>
        <taxon>Betaproteobacteria</taxon>
        <taxon>Burkholderiales</taxon>
        <taxon>Burkholderiaceae</taxon>
        <taxon>Imbroritus</taxon>
    </lineage>
</organism>
<dbReference type="Proteomes" id="UP000004277">
    <property type="component" value="Unassembled WGS sequence"/>
</dbReference>
<dbReference type="EMBL" id="AKCV02000015">
    <property type="protein sequence ID" value="TMS58581.1"/>
    <property type="molecule type" value="Genomic_DNA"/>
</dbReference>
<keyword evidence="2" id="KW-1185">Reference proteome</keyword>
<sequence length="300" mass="32908">MHYDLTDLRLFLHVGDTENLTRAAERACLSLPAASNRIKQLEEAFETQLLVRQAKGVQLTPAGHMLLQHAREVFRELECLHADLQPFAQGVKGRLRVLANTTATHSFLADALSRFLTDNPGVDIELEEQLSQEIVATLNAGGADLGIVAGSVATEGLEVQLLGSDDLIVIASINHPLPSFKKLRFADLLDAHRFVGLNEFSAIQSFLDGMAAGLGKRISLRVRVGSFDAVCRMVEAGAGIAIVPRSCAMRYANRKDLRMVPLTDTWARREMRLCRRPGGNLPQFADTLIRYLTEAAQAPV</sequence>
<name>A0ACD3SQY6_9BURK</name>
<evidence type="ECO:0000313" key="2">
    <source>
        <dbReference type="Proteomes" id="UP000004277"/>
    </source>
</evidence>
<protein>
    <submittedName>
        <fullName evidence="1">LysR family transcriptional regulator</fullName>
    </submittedName>
</protein>
<proteinExistence type="predicted"/>
<evidence type="ECO:0000313" key="1">
    <source>
        <dbReference type="EMBL" id="TMS58581.1"/>
    </source>
</evidence>
<gene>
    <name evidence="1" type="ORF">MW7_007620</name>
</gene>
<reference evidence="1" key="1">
    <citation type="submission" date="2019-05" db="EMBL/GenBank/DDBJ databases">
        <title>Revised genome assembly of Burkholderiaceae (previously Ralstonia) sp. PBA.</title>
        <authorList>
            <person name="Gan H.M."/>
        </authorList>
    </citation>
    <scope>NUCLEOTIDE SEQUENCE</scope>
    <source>
        <strain evidence="1">PBA</strain>
    </source>
</reference>
<comment type="caution">
    <text evidence="1">The sequence shown here is derived from an EMBL/GenBank/DDBJ whole genome shotgun (WGS) entry which is preliminary data.</text>
</comment>